<proteinExistence type="predicted"/>
<comment type="caution">
    <text evidence="2">The sequence shown here is derived from an EMBL/GenBank/DDBJ whole genome shotgun (WGS) entry which is preliminary data.</text>
</comment>
<dbReference type="GO" id="GO:0032259">
    <property type="term" value="P:methylation"/>
    <property type="evidence" value="ECO:0007669"/>
    <property type="project" value="UniProtKB-KW"/>
</dbReference>
<gene>
    <name evidence="2" type="ORF">F8377_07430</name>
</gene>
<evidence type="ECO:0000259" key="1">
    <source>
        <dbReference type="Pfam" id="PF08241"/>
    </source>
</evidence>
<dbReference type="PANTHER" id="PTHR43591:SF24">
    <property type="entry name" value="2-METHOXY-6-POLYPRENYL-1,4-BENZOQUINOL METHYLASE, MITOCHONDRIAL"/>
    <property type="match status" value="1"/>
</dbReference>
<dbReference type="GO" id="GO:0008168">
    <property type="term" value="F:methyltransferase activity"/>
    <property type="evidence" value="ECO:0007669"/>
    <property type="project" value="UniProtKB-KW"/>
</dbReference>
<dbReference type="Proteomes" id="UP000436181">
    <property type="component" value="Unassembled WGS sequence"/>
</dbReference>
<reference evidence="2 3" key="1">
    <citation type="submission" date="2019-10" db="EMBL/GenBank/DDBJ databases">
        <title>Corynebacterium sp novel species isolated from the respiratory tract of Marmot.</title>
        <authorList>
            <person name="Zhang G."/>
        </authorList>
    </citation>
    <scope>NUCLEOTIDE SEQUENCE [LARGE SCALE GENOMIC DNA]</scope>
    <source>
        <strain evidence="2 3">336</strain>
    </source>
</reference>
<dbReference type="EMBL" id="WBZJ01000002">
    <property type="protein sequence ID" value="KAB3521037.1"/>
    <property type="molecule type" value="Genomic_DNA"/>
</dbReference>
<sequence>MSQHLPHAHATAHNAHAIAFLLPHLTATTRLLDLGCGHGSFTLDLAAHVESLGGAASQVTGLDVNPDAIAAATTAAAERESAVSFTRGSADALPFEDDAFDVVFASQLLHHVPDPVAALRECARVVAPGGLIAAREVDYGAMTWYPPHPGLSRWRAVFSVVADLADAQPNAGRHLPTWFVQAGLDDLQVSSSNGTYASPEQRKHLASTWVARTQDEDYQQRVAVALGDIQTTSRKLEPSSAQASGQRTTTQEAIAQIVEGWHTWKDTPGALFIMPHVEVVATVTGP</sequence>
<dbReference type="InterPro" id="IPR013216">
    <property type="entry name" value="Methyltransf_11"/>
</dbReference>
<keyword evidence="2" id="KW-0808">Transferase</keyword>
<dbReference type="CDD" id="cd02440">
    <property type="entry name" value="AdoMet_MTases"/>
    <property type="match status" value="1"/>
</dbReference>
<feature type="domain" description="Methyltransferase type 11" evidence="1">
    <location>
        <begin position="32"/>
        <end position="133"/>
    </location>
</feature>
<evidence type="ECO:0000313" key="3">
    <source>
        <dbReference type="Proteomes" id="UP000436181"/>
    </source>
</evidence>
<dbReference type="RefSeq" id="WP_151844535.1">
    <property type="nucleotide sequence ID" value="NZ_WBZJ01000002.1"/>
</dbReference>
<dbReference type="Pfam" id="PF08241">
    <property type="entry name" value="Methyltransf_11"/>
    <property type="match status" value="1"/>
</dbReference>
<organism evidence="2 3">
    <name type="scientific">Corynebacterium zhongnanshanii</name>
    <dbReference type="NCBI Taxonomy" id="2768834"/>
    <lineage>
        <taxon>Bacteria</taxon>
        <taxon>Bacillati</taxon>
        <taxon>Actinomycetota</taxon>
        <taxon>Actinomycetes</taxon>
        <taxon>Mycobacteriales</taxon>
        <taxon>Corynebacteriaceae</taxon>
        <taxon>Corynebacterium</taxon>
    </lineage>
</organism>
<keyword evidence="2" id="KW-0489">Methyltransferase</keyword>
<evidence type="ECO:0000313" key="2">
    <source>
        <dbReference type="EMBL" id="KAB3521037.1"/>
    </source>
</evidence>
<dbReference type="Gene3D" id="3.40.50.150">
    <property type="entry name" value="Vaccinia Virus protein VP39"/>
    <property type="match status" value="1"/>
</dbReference>
<name>A0ABQ6VDV1_9CORY</name>
<dbReference type="PANTHER" id="PTHR43591">
    <property type="entry name" value="METHYLTRANSFERASE"/>
    <property type="match status" value="1"/>
</dbReference>
<dbReference type="SUPFAM" id="SSF53335">
    <property type="entry name" value="S-adenosyl-L-methionine-dependent methyltransferases"/>
    <property type="match status" value="1"/>
</dbReference>
<keyword evidence="3" id="KW-1185">Reference proteome</keyword>
<dbReference type="InterPro" id="IPR029063">
    <property type="entry name" value="SAM-dependent_MTases_sf"/>
</dbReference>
<protein>
    <submittedName>
        <fullName evidence="2">Methyltransferase domain-containing protein</fullName>
    </submittedName>
</protein>
<accession>A0ABQ6VDV1</accession>